<sequence>KLGHQEPTNLGVQGSLVPGTELGVPSSGDPESSLIGDPRVWSCLEAGGNDTGAPLRQDPIPLVLLAWVPLKAELILIPREDRVSCLVSFLGEAVAKKMLAIARRFHGNLVLVGSHLFTFYSSRNIARLPATVHYDEYQQAGTRRRCPFYAPPPRFTRATPPAARIRPLPSRTAIGDVSLVDVQQRLLTELFLLRNRVRDMSIQHDLLIRQVRALTRWGLMKEWLEGRMEHWNPEEENRQHLLWSEGSICLSGGFSQVGSGSAAESRVSAGPPF</sequence>
<evidence type="ECO:0000256" key="1">
    <source>
        <dbReference type="SAM" id="MobiDB-lite"/>
    </source>
</evidence>
<organism evidence="2 3">
    <name type="scientific">Brassica napus</name>
    <name type="common">Rape</name>
    <dbReference type="NCBI Taxonomy" id="3708"/>
    <lineage>
        <taxon>Eukaryota</taxon>
        <taxon>Viridiplantae</taxon>
        <taxon>Streptophyta</taxon>
        <taxon>Embryophyta</taxon>
        <taxon>Tracheophyta</taxon>
        <taxon>Spermatophyta</taxon>
        <taxon>Magnoliopsida</taxon>
        <taxon>eudicotyledons</taxon>
        <taxon>Gunneridae</taxon>
        <taxon>Pentapetalae</taxon>
        <taxon>rosids</taxon>
        <taxon>malvids</taxon>
        <taxon>Brassicales</taxon>
        <taxon>Brassicaceae</taxon>
        <taxon>Brassiceae</taxon>
        <taxon>Brassica</taxon>
    </lineage>
</organism>
<evidence type="ECO:0000313" key="2">
    <source>
        <dbReference type="EMBL" id="KAH0866902.1"/>
    </source>
</evidence>
<feature type="non-terminal residue" evidence="2">
    <location>
        <position position="1"/>
    </location>
</feature>
<feature type="compositionally biased region" description="Polar residues" evidence="1">
    <location>
        <begin position="1"/>
        <end position="12"/>
    </location>
</feature>
<accession>A0ABQ7YFG1</accession>
<name>A0ABQ7YFG1_BRANA</name>
<dbReference type="Proteomes" id="UP000824890">
    <property type="component" value="Unassembled WGS sequence"/>
</dbReference>
<comment type="caution">
    <text evidence="2">The sequence shown here is derived from an EMBL/GenBank/DDBJ whole genome shotgun (WGS) entry which is preliminary data.</text>
</comment>
<reference evidence="2 3" key="1">
    <citation type="submission" date="2021-05" db="EMBL/GenBank/DDBJ databases">
        <title>Genome Assembly of Synthetic Allotetraploid Brassica napus Reveals Homoeologous Exchanges between Subgenomes.</title>
        <authorList>
            <person name="Davis J.T."/>
        </authorList>
    </citation>
    <scope>NUCLEOTIDE SEQUENCE [LARGE SCALE GENOMIC DNA]</scope>
    <source>
        <strain evidence="3">cv. Da-Ae</strain>
        <tissue evidence="2">Seedling</tissue>
    </source>
</reference>
<evidence type="ECO:0000313" key="3">
    <source>
        <dbReference type="Proteomes" id="UP000824890"/>
    </source>
</evidence>
<protein>
    <submittedName>
        <fullName evidence="2">Uncharacterized protein</fullName>
    </submittedName>
</protein>
<dbReference type="EMBL" id="JAGKQM010000017">
    <property type="protein sequence ID" value="KAH0866902.1"/>
    <property type="molecule type" value="Genomic_DNA"/>
</dbReference>
<gene>
    <name evidence="2" type="ORF">HID58_073924</name>
</gene>
<keyword evidence="3" id="KW-1185">Reference proteome</keyword>
<proteinExistence type="predicted"/>
<feature type="region of interest" description="Disordered" evidence="1">
    <location>
        <begin position="1"/>
        <end position="33"/>
    </location>
</feature>